<organism evidence="4 5">
    <name type="scientific">Desulfacinum hydrothermale DSM 13146</name>
    <dbReference type="NCBI Taxonomy" id="1121390"/>
    <lineage>
        <taxon>Bacteria</taxon>
        <taxon>Pseudomonadati</taxon>
        <taxon>Thermodesulfobacteriota</taxon>
        <taxon>Syntrophobacteria</taxon>
        <taxon>Syntrophobacterales</taxon>
        <taxon>Syntrophobacteraceae</taxon>
        <taxon>Desulfacinum</taxon>
    </lineage>
</organism>
<keyword evidence="2" id="KW-0325">Glycoprotein</keyword>
<name>A0A1W1XSG1_9BACT</name>
<accession>A0A1W1XSG1</accession>
<protein>
    <submittedName>
        <fullName evidence="4">Sulfotransferase domain-containing protein</fullName>
    </submittedName>
</protein>
<reference evidence="4 5" key="1">
    <citation type="submission" date="2017-04" db="EMBL/GenBank/DDBJ databases">
        <authorList>
            <person name="Afonso C.L."/>
            <person name="Miller P.J."/>
            <person name="Scott M.A."/>
            <person name="Spackman E."/>
            <person name="Goraichik I."/>
            <person name="Dimitrov K.M."/>
            <person name="Suarez D.L."/>
            <person name="Swayne D.E."/>
        </authorList>
    </citation>
    <scope>NUCLEOTIDE SEQUENCE [LARGE SCALE GENOMIC DNA]</scope>
    <source>
        <strain evidence="4 5">DSM 13146</strain>
    </source>
</reference>
<dbReference type="Pfam" id="PF00685">
    <property type="entry name" value="Sulfotransfer_1"/>
    <property type="match status" value="1"/>
</dbReference>
<evidence type="ECO:0000259" key="3">
    <source>
        <dbReference type="Pfam" id="PF00685"/>
    </source>
</evidence>
<sequence>MTNPNFFIIGAPKCGTTSLSAWLAEHPNIYMSPMKEPQFFNSDLQISIVPNRYAYERLFRGVKAKHAAVGEASVWYLASQVAVPRIEQELPGSRYIVMIRNPVDAAYSLHEQQLVTGNEHIKDFAAAWNLSEEREVGKFVTRRCREPRLLNYKNVCLFGRQLARLMDTVCKQRVLVLLLDDVKENPRREYMKVLDFLGVEDDGRQDFPAMNTAKELRWPILYYAVRDLGHFLGIKRWLAVPELWRLVNIIIGYNNRFRPRELMSIDLREELTEYFREDIYLLQKLLERDLSPWLDVA</sequence>
<dbReference type="RefSeq" id="WP_084058578.1">
    <property type="nucleotide sequence ID" value="NZ_FWXF01000017.1"/>
</dbReference>
<proteinExistence type="predicted"/>
<dbReference type="Proteomes" id="UP000192783">
    <property type="component" value="Unassembled WGS sequence"/>
</dbReference>
<dbReference type="EMBL" id="FWXF01000017">
    <property type="protein sequence ID" value="SMC26491.1"/>
    <property type="molecule type" value="Genomic_DNA"/>
</dbReference>
<dbReference type="InterPro" id="IPR000863">
    <property type="entry name" value="Sulfotransferase_dom"/>
</dbReference>
<feature type="domain" description="Sulfotransferase" evidence="3">
    <location>
        <begin position="4"/>
        <end position="200"/>
    </location>
</feature>
<dbReference type="OrthoDB" id="5317005at2"/>
<evidence type="ECO:0000256" key="2">
    <source>
        <dbReference type="ARBA" id="ARBA00023180"/>
    </source>
</evidence>
<dbReference type="PANTHER" id="PTHR10605:SF56">
    <property type="entry name" value="BIFUNCTIONAL HEPARAN SULFATE N-DEACETYLASE_N-SULFOTRANSFERASE"/>
    <property type="match status" value="1"/>
</dbReference>
<gene>
    <name evidence="4" type="ORF">SAMN02746041_02649</name>
</gene>
<evidence type="ECO:0000313" key="5">
    <source>
        <dbReference type="Proteomes" id="UP000192783"/>
    </source>
</evidence>
<dbReference type="Gene3D" id="3.40.50.300">
    <property type="entry name" value="P-loop containing nucleotide triphosphate hydrolases"/>
    <property type="match status" value="1"/>
</dbReference>
<dbReference type="InterPro" id="IPR037359">
    <property type="entry name" value="NST/OST"/>
</dbReference>
<dbReference type="STRING" id="1121390.SAMN02746041_02649"/>
<dbReference type="GO" id="GO:0008146">
    <property type="term" value="F:sulfotransferase activity"/>
    <property type="evidence" value="ECO:0007669"/>
    <property type="project" value="InterPro"/>
</dbReference>
<keyword evidence="1 4" id="KW-0808">Transferase</keyword>
<evidence type="ECO:0000313" key="4">
    <source>
        <dbReference type="EMBL" id="SMC26491.1"/>
    </source>
</evidence>
<dbReference type="AlphaFoldDB" id="A0A1W1XSG1"/>
<evidence type="ECO:0000256" key="1">
    <source>
        <dbReference type="ARBA" id="ARBA00022679"/>
    </source>
</evidence>
<dbReference type="SUPFAM" id="SSF52540">
    <property type="entry name" value="P-loop containing nucleoside triphosphate hydrolases"/>
    <property type="match status" value="1"/>
</dbReference>
<keyword evidence="5" id="KW-1185">Reference proteome</keyword>
<dbReference type="PANTHER" id="PTHR10605">
    <property type="entry name" value="HEPARAN SULFATE SULFOTRANSFERASE"/>
    <property type="match status" value="1"/>
</dbReference>
<dbReference type="InterPro" id="IPR027417">
    <property type="entry name" value="P-loop_NTPase"/>
</dbReference>